<organism evidence="1 2">
    <name type="scientific">Adiantum capillus-veneris</name>
    <name type="common">Maidenhair fern</name>
    <dbReference type="NCBI Taxonomy" id="13818"/>
    <lineage>
        <taxon>Eukaryota</taxon>
        <taxon>Viridiplantae</taxon>
        <taxon>Streptophyta</taxon>
        <taxon>Embryophyta</taxon>
        <taxon>Tracheophyta</taxon>
        <taxon>Polypodiopsida</taxon>
        <taxon>Polypodiidae</taxon>
        <taxon>Polypodiales</taxon>
        <taxon>Pteridineae</taxon>
        <taxon>Pteridaceae</taxon>
        <taxon>Vittarioideae</taxon>
        <taxon>Adiantum</taxon>
    </lineage>
</organism>
<keyword evidence="2" id="KW-1185">Reference proteome</keyword>
<name>A0A9D4VCW7_ADICA</name>
<dbReference type="Proteomes" id="UP000886520">
    <property type="component" value="Chromosome 3"/>
</dbReference>
<dbReference type="AlphaFoldDB" id="A0A9D4VCW7"/>
<protein>
    <submittedName>
        <fullName evidence="1">Uncharacterized protein</fullName>
    </submittedName>
</protein>
<evidence type="ECO:0000313" key="1">
    <source>
        <dbReference type="EMBL" id="KAI5083361.1"/>
    </source>
</evidence>
<reference evidence="1" key="1">
    <citation type="submission" date="2021-01" db="EMBL/GenBank/DDBJ databases">
        <title>Adiantum capillus-veneris genome.</title>
        <authorList>
            <person name="Fang Y."/>
            <person name="Liao Q."/>
        </authorList>
    </citation>
    <scope>NUCLEOTIDE SEQUENCE</scope>
    <source>
        <strain evidence="1">H3</strain>
        <tissue evidence="1">Leaf</tissue>
    </source>
</reference>
<dbReference type="EMBL" id="JABFUD020000002">
    <property type="protein sequence ID" value="KAI5083361.1"/>
    <property type="molecule type" value="Genomic_DNA"/>
</dbReference>
<gene>
    <name evidence="1" type="ORF">GOP47_0003104</name>
</gene>
<accession>A0A9D4VCW7</accession>
<evidence type="ECO:0000313" key="2">
    <source>
        <dbReference type="Proteomes" id="UP000886520"/>
    </source>
</evidence>
<proteinExistence type="predicted"/>
<comment type="caution">
    <text evidence="1">The sequence shown here is derived from an EMBL/GenBank/DDBJ whole genome shotgun (WGS) entry which is preliminary data.</text>
</comment>
<sequence>MVFLVNFEVRGAAAENSNLQAAIKPGPSRASCPNQLWRLQFDILKKTSCSGVACRKTSTVGIKSLRSSLKFTRYPQAWMGDVMHRIWIDGTYFKFSNYFIEIERIKDFNYM</sequence>